<dbReference type="InterPro" id="IPR000515">
    <property type="entry name" value="MetI-like"/>
</dbReference>
<keyword evidence="6 7" id="KW-0472">Membrane</keyword>
<evidence type="ECO:0000256" key="6">
    <source>
        <dbReference type="ARBA" id="ARBA00023136"/>
    </source>
</evidence>
<evidence type="ECO:0000256" key="7">
    <source>
        <dbReference type="RuleBase" id="RU363032"/>
    </source>
</evidence>
<dbReference type="PANTHER" id="PTHR30151:SF20">
    <property type="entry name" value="ABC TRANSPORTER PERMEASE PROTEIN HI_0355-RELATED"/>
    <property type="match status" value="1"/>
</dbReference>
<comment type="similarity">
    <text evidence="7">Belongs to the binding-protein-dependent transport system permease family.</text>
</comment>
<dbReference type="PROSITE" id="PS50928">
    <property type="entry name" value="ABC_TM1"/>
    <property type="match status" value="1"/>
</dbReference>
<keyword evidence="2 7" id="KW-0813">Transport</keyword>
<evidence type="ECO:0000256" key="1">
    <source>
        <dbReference type="ARBA" id="ARBA00004651"/>
    </source>
</evidence>
<dbReference type="RefSeq" id="WP_082174670.1">
    <property type="nucleotide sequence ID" value="NZ_DF968180.1"/>
</dbReference>
<feature type="transmembrane region" description="Helical" evidence="7">
    <location>
        <begin position="20"/>
        <end position="38"/>
    </location>
</feature>
<comment type="subcellular location">
    <subcellularLocation>
        <location evidence="1 7">Cell membrane</location>
        <topology evidence="1 7">Multi-pass membrane protein</topology>
    </subcellularLocation>
</comment>
<dbReference type="GO" id="GO:0005886">
    <property type="term" value="C:plasma membrane"/>
    <property type="evidence" value="ECO:0007669"/>
    <property type="project" value="UniProtKB-SubCell"/>
</dbReference>
<dbReference type="SUPFAM" id="SSF161098">
    <property type="entry name" value="MetI-like"/>
    <property type="match status" value="1"/>
</dbReference>
<dbReference type="OrthoDB" id="9804353at2"/>
<protein>
    <submittedName>
        <fullName evidence="9">ABC-type nitrate/sulfonate/bicarbonate transport system, permease component</fullName>
    </submittedName>
</protein>
<evidence type="ECO:0000259" key="8">
    <source>
        <dbReference type="PROSITE" id="PS50928"/>
    </source>
</evidence>
<dbReference type="Proteomes" id="UP000053370">
    <property type="component" value="Unassembled WGS sequence"/>
</dbReference>
<sequence length="262" mass="28657">MALQRSNKKKFTPKNLIPPLSILCGLILWEFLVGVSQYPEFILPAPSQILSRFLISVQSGVLLRHTLITLWEVVLGLAVGSSLALLSGYFLAHHPVVEKIFFPYIIASQAIPMAAIAPLLVIWLGSGIASKVLICSLTVFFPIQINVIIGLREIPRNLQDLMKSMRATPQAILKYLEIPGALPVIFGGLRISSTLSVIGAVVGELTGADAGLGYLINTARGQFDTAMVFVTVLMLMAIALSLYLLIVLLEKHFLRWQQAKIN</sequence>
<evidence type="ECO:0000256" key="2">
    <source>
        <dbReference type="ARBA" id="ARBA00022448"/>
    </source>
</evidence>
<dbReference type="AlphaFoldDB" id="A0A0K8PAB5"/>
<dbReference type="Gene3D" id="1.10.3720.10">
    <property type="entry name" value="MetI-like"/>
    <property type="match status" value="1"/>
</dbReference>
<evidence type="ECO:0000256" key="4">
    <source>
        <dbReference type="ARBA" id="ARBA00022692"/>
    </source>
</evidence>
<feature type="transmembrane region" description="Helical" evidence="7">
    <location>
        <begin position="172"/>
        <end position="191"/>
    </location>
</feature>
<feature type="transmembrane region" description="Helical" evidence="7">
    <location>
        <begin position="104"/>
        <end position="125"/>
    </location>
</feature>
<reference evidence="9" key="1">
    <citation type="journal article" date="2015" name="Genome Announc.">
        <title>Draft Genome Sequence of Anaerolineae Strain TC1, a Novel Isolate from a Methanogenic Wastewater Treatment System.</title>
        <authorList>
            <person name="Matsuura N."/>
            <person name="Tourlousse D.M."/>
            <person name="Sun L."/>
            <person name="Toyonaga M."/>
            <person name="Kuroda K."/>
            <person name="Ohashi A."/>
            <person name="Cruz R."/>
            <person name="Yamaguchi T."/>
            <person name="Sekiguchi Y."/>
        </authorList>
    </citation>
    <scope>NUCLEOTIDE SEQUENCE [LARGE SCALE GENOMIC DNA]</scope>
    <source>
        <strain evidence="9">TC1</strain>
    </source>
</reference>
<dbReference type="GO" id="GO:0055085">
    <property type="term" value="P:transmembrane transport"/>
    <property type="evidence" value="ECO:0007669"/>
    <property type="project" value="InterPro"/>
</dbReference>
<evidence type="ECO:0000313" key="10">
    <source>
        <dbReference type="Proteomes" id="UP000053370"/>
    </source>
</evidence>
<name>A0A0K8PAB5_9CHLR</name>
<dbReference type="PANTHER" id="PTHR30151">
    <property type="entry name" value="ALKANE SULFONATE ABC TRANSPORTER-RELATED, MEMBRANE SUBUNIT"/>
    <property type="match status" value="1"/>
</dbReference>
<dbReference type="STRING" id="1678840.ATC1_12130"/>
<accession>A0A0K8PAB5</accession>
<dbReference type="EMBL" id="DF968180">
    <property type="protein sequence ID" value="GAP39598.1"/>
    <property type="molecule type" value="Genomic_DNA"/>
</dbReference>
<keyword evidence="5 7" id="KW-1133">Transmembrane helix</keyword>
<keyword evidence="10" id="KW-1185">Reference proteome</keyword>
<dbReference type="CDD" id="cd06261">
    <property type="entry name" value="TM_PBP2"/>
    <property type="match status" value="1"/>
</dbReference>
<feature type="domain" description="ABC transmembrane type-1" evidence="8">
    <location>
        <begin position="62"/>
        <end position="246"/>
    </location>
</feature>
<dbReference type="Pfam" id="PF00528">
    <property type="entry name" value="BPD_transp_1"/>
    <property type="match status" value="1"/>
</dbReference>
<evidence type="ECO:0000256" key="5">
    <source>
        <dbReference type="ARBA" id="ARBA00022989"/>
    </source>
</evidence>
<feature type="transmembrane region" description="Helical" evidence="7">
    <location>
        <begin position="131"/>
        <end position="151"/>
    </location>
</feature>
<proteinExistence type="inferred from homology"/>
<organism evidence="9">
    <name type="scientific">Flexilinea flocculi</name>
    <dbReference type="NCBI Taxonomy" id="1678840"/>
    <lineage>
        <taxon>Bacteria</taxon>
        <taxon>Bacillati</taxon>
        <taxon>Chloroflexota</taxon>
        <taxon>Anaerolineae</taxon>
        <taxon>Anaerolineales</taxon>
        <taxon>Anaerolineaceae</taxon>
        <taxon>Flexilinea</taxon>
    </lineage>
</organism>
<feature type="transmembrane region" description="Helical" evidence="7">
    <location>
        <begin position="228"/>
        <end position="249"/>
    </location>
</feature>
<keyword evidence="4 7" id="KW-0812">Transmembrane</keyword>
<gene>
    <name evidence="9" type="ORF">ATC1_12130</name>
</gene>
<keyword evidence="3" id="KW-1003">Cell membrane</keyword>
<dbReference type="InterPro" id="IPR035906">
    <property type="entry name" value="MetI-like_sf"/>
</dbReference>
<evidence type="ECO:0000256" key="3">
    <source>
        <dbReference type="ARBA" id="ARBA00022475"/>
    </source>
</evidence>
<evidence type="ECO:0000313" key="9">
    <source>
        <dbReference type="EMBL" id="GAP39598.1"/>
    </source>
</evidence>
<feature type="transmembrane region" description="Helical" evidence="7">
    <location>
        <begin position="68"/>
        <end position="92"/>
    </location>
</feature>